<protein>
    <submittedName>
        <fullName evidence="6">Polysaccharide deacetylase family protein</fullName>
    </submittedName>
</protein>
<sequence>MKHSQRNKKPIFIFSIILGILIIALSIFFITNNKTSDKEPEVTSNSNVEENDIPKESETTPKVENRFEGLPLTSEDIGIPVLYYHSVLPDSEVKQKNEVTISPEKLKEELQLVKSLGYTTLTMSEVNDYILNNKEIPQKSILITFDDGYTDNYAHAFPILKELNMKATVFVISSGIDSGYYMSTAQLKEMSDYGIDIESHTVNHVHLNTLTYEQQLKELKDSKAKIESVTNKPVLSIAYPFGDFNENSKKASIDAGYSLAFTTNLGLANKTDNRVALDRIYVNSEYSLDTFKSRLINTKK</sequence>
<dbReference type="PANTHER" id="PTHR34216:SF3">
    <property type="entry name" value="POLY-BETA-1,6-N-ACETYL-D-GLUCOSAMINE N-DEACETYLASE"/>
    <property type="match status" value="1"/>
</dbReference>
<accession>A0ABR8PUT4</accession>
<name>A0ABR8PUT4_9CLOT</name>
<dbReference type="SUPFAM" id="SSF88713">
    <property type="entry name" value="Glycoside hydrolase/deacetylase"/>
    <property type="match status" value="1"/>
</dbReference>
<gene>
    <name evidence="6" type="ORF">H9661_11190</name>
</gene>
<evidence type="ECO:0000256" key="3">
    <source>
        <dbReference type="SAM" id="MobiDB-lite"/>
    </source>
</evidence>
<comment type="caution">
    <text evidence="6">The sequence shown here is derived from an EMBL/GenBank/DDBJ whole genome shotgun (WGS) entry which is preliminary data.</text>
</comment>
<keyword evidence="4" id="KW-0812">Transmembrane</keyword>
<feature type="domain" description="NodB homology" evidence="5">
    <location>
        <begin position="139"/>
        <end position="300"/>
    </location>
</feature>
<reference evidence="6 7" key="1">
    <citation type="submission" date="2020-08" db="EMBL/GenBank/DDBJ databases">
        <title>A Genomic Blueprint of the Chicken Gut Microbiome.</title>
        <authorList>
            <person name="Gilroy R."/>
            <person name="Ravi A."/>
            <person name="Getino M."/>
            <person name="Pursley I."/>
            <person name="Horton D.L."/>
            <person name="Alikhan N.-F."/>
            <person name="Baker D."/>
            <person name="Gharbi K."/>
            <person name="Hall N."/>
            <person name="Watson M."/>
            <person name="Adriaenssens E.M."/>
            <person name="Foster-Nyarko E."/>
            <person name="Jarju S."/>
            <person name="Secka A."/>
            <person name="Antonio M."/>
            <person name="Oren A."/>
            <person name="Chaudhuri R."/>
            <person name="La Ragione R.M."/>
            <person name="Hildebrand F."/>
            <person name="Pallen M.J."/>
        </authorList>
    </citation>
    <scope>NUCLEOTIDE SEQUENCE [LARGE SCALE GENOMIC DNA]</scope>
    <source>
        <strain evidence="6 7">Sa3CVN1</strain>
    </source>
</reference>
<dbReference type="Pfam" id="PF01522">
    <property type="entry name" value="Polysacc_deac_1"/>
    <property type="match status" value="1"/>
</dbReference>
<dbReference type="Gene3D" id="3.20.20.370">
    <property type="entry name" value="Glycoside hydrolase/deacetylase"/>
    <property type="match status" value="1"/>
</dbReference>
<dbReference type="PROSITE" id="PS51677">
    <property type="entry name" value="NODB"/>
    <property type="match status" value="1"/>
</dbReference>
<dbReference type="PANTHER" id="PTHR34216">
    <property type="match status" value="1"/>
</dbReference>
<keyword evidence="4" id="KW-0472">Membrane</keyword>
<feature type="compositionally biased region" description="Basic and acidic residues" evidence="3">
    <location>
        <begin position="52"/>
        <end position="62"/>
    </location>
</feature>
<dbReference type="EMBL" id="JACSRA010000017">
    <property type="protein sequence ID" value="MBD7911924.1"/>
    <property type="molecule type" value="Genomic_DNA"/>
</dbReference>
<dbReference type="InterPro" id="IPR011330">
    <property type="entry name" value="Glyco_hydro/deAcase_b/a-brl"/>
</dbReference>
<keyword evidence="7" id="KW-1185">Reference proteome</keyword>
<keyword evidence="4" id="KW-1133">Transmembrane helix</keyword>
<feature type="transmembrane region" description="Helical" evidence="4">
    <location>
        <begin position="12"/>
        <end position="30"/>
    </location>
</feature>
<feature type="region of interest" description="Disordered" evidence="3">
    <location>
        <begin position="36"/>
        <end position="62"/>
    </location>
</feature>
<dbReference type="InterPro" id="IPR051398">
    <property type="entry name" value="Polysacch_Deacetylase"/>
</dbReference>
<evidence type="ECO:0000256" key="4">
    <source>
        <dbReference type="SAM" id="Phobius"/>
    </source>
</evidence>
<dbReference type="CDD" id="cd10918">
    <property type="entry name" value="CE4_NodB_like_5s_6s"/>
    <property type="match status" value="1"/>
</dbReference>
<organism evidence="6 7">
    <name type="scientific">Clostridium cibarium</name>
    <dbReference type="NCBI Taxonomy" id="2762247"/>
    <lineage>
        <taxon>Bacteria</taxon>
        <taxon>Bacillati</taxon>
        <taxon>Bacillota</taxon>
        <taxon>Clostridia</taxon>
        <taxon>Eubacteriales</taxon>
        <taxon>Clostridiaceae</taxon>
        <taxon>Clostridium</taxon>
    </lineage>
</organism>
<evidence type="ECO:0000256" key="2">
    <source>
        <dbReference type="ARBA" id="ARBA00022729"/>
    </source>
</evidence>
<dbReference type="RefSeq" id="WP_143317125.1">
    <property type="nucleotide sequence ID" value="NZ_JACSRA010000017.1"/>
</dbReference>
<proteinExistence type="predicted"/>
<evidence type="ECO:0000313" key="6">
    <source>
        <dbReference type="EMBL" id="MBD7911924.1"/>
    </source>
</evidence>
<evidence type="ECO:0000256" key="1">
    <source>
        <dbReference type="ARBA" id="ARBA00004613"/>
    </source>
</evidence>
<dbReference type="Proteomes" id="UP000627781">
    <property type="component" value="Unassembled WGS sequence"/>
</dbReference>
<dbReference type="InterPro" id="IPR002509">
    <property type="entry name" value="NODB_dom"/>
</dbReference>
<comment type="subcellular location">
    <subcellularLocation>
        <location evidence="1">Secreted</location>
    </subcellularLocation>
</comment>
<evidence type="ECO:0000259" key="5">
    <source>
        <dbReference type="PROSITE" id="PS51677"/>
    </source>
</evidence>
<keyword evidence="2" id="KW-0732">Signal</keyword>
<evidence type="ECO:0000313" key="7">
    <source>
        <dbReference type="Proteomes" id="UP000627781"/>
    </source>
</evidence>